<feature type="non-terminal residue" evidence="2">
    <location>
        <position position="1"/>
    </location>
</feature>
<dbReference type="Proteomes" id="UP000677228">
    <property type="component" value="Unassembled WGS sequence"/>
</dbReference>
<dbReference type="EMBL" id="CAJNOK010027691">
    <property type="protein sequence ID" value="CAF1424422.1"/>
    <property type="molecule type" value="Genomic_DNA"/>
</dbReference>
<organism evidence="2 3">
    <name type="scientific">Didymodactylos carnosus</name>
    <dbReference type="NCBI Taxonomy" id="1234261"/>
    <lineage>
        <taxon>Eukaryota</taxon>
        <taxon>Metazoa</taxon>
        <taxon>Spiralia</taxon>
        <taxon>Gnathifera</taxon>
        <taxon>Rotifera</taxon>
        <taxon>Eurotatoria</taxon>
        <taxon>Bdelloidea</taxon>
        <taxon>Philodinida</taxon>
        <taxon>Philodinidae</taxon>
        <taxon>Didymodactylos</taxon>
    </lineage>
</organism>
<sequence>SANFEEGASGIAAKGLCIPLNPPK</sequence>
<proteinExistence type="predicted"/>
<dbReference type="AlphaFoldDB" id="A0A8S2SG55"/>
<dbReference type="Proteomes" id="UP000682733">
    <property type="component" value="Unassembled WGS sequence"/>
</dbReference>
<reference evidence="2" key="1">
    <citation type="submission" date="2021-02" db="EMBL/GenBank/DDBJ databases">
        <authorList>
            <person name="Nowell W R."/>
        </authorList>
    </citation>
    <scope>NUCLEOTIDE SEQUENCE</scope>
</reference>
<evidence type="ECO:0000313" key="2">
    <source>
        <dbReference type="EMBL" id="CAF4223966.1"/>
    </source>
</evidence>
<name>A0A8S2SG55_9BILA</name>
<dbReference type="EMBL" id="CAJOBA010049461">
    <property type="protein sequence ID" value="CAF4223966.1"/>
    <property type="molecule type" value="Genomic_DNA"/>
</dbReference>
<accession>A0A8S2SG55</accession>
<evidence type="ECO:0000313" key="3">
    <source>
        <dbReference type="Proteomes" id="UP000682733"/>
    </source>
</evidence>
<evidence type="ECO:0000313" key="1">
    <source>
        <dbReference type="EMBL" id="CAF1424422.1"/>
    </source>
</evidence>
<gene>
    <name evidence="1" type="ORF">OVA965_LOCUS33801</name>
    <name evidence="2" type="ORF">TMI583_LOCUS34701</name>
</gene>
<comment type="caution">
    <text evidence="2">The sequence shown here is derived from an EMBL/GenBank/DDBJ whole genome shotgun (WGS) entry which is preliminary data.</text>
</comment>
<protein>
    <submittedName>
        <fullName evidence="2">Uncharacterized protein</fullName>
    </submittedName>
</protein>